<organism evidence="1 2">
    <name type="scientific">Paenibacillus lutimineralis</name>
    <dbReference type="NCBI Taxonomy" id="2707005"/>
    <lineage>
        <taxon>Bacteria</taxon>
        <taxon>Bacillati</taxon>
        <taxon>Bacillota</taxon>
        <taxon>Bacilli</taxon>
        <taxon>Bacillales</taxon>
        <taxon>Paenibacillaceae</taxon>
        <taxon>Paenibacillus</taxon>
    </lineage>
</organism>
<protein>
    <recommendedName>
        <fullName evidence="3">Cold-shock protein</fullName>
    </recommendedName>
</protein>
<sequence>MYNSRKKQAEEIPEEITAIWSCTNDDCNGWMRRNFAFLNHPTCPQCGSTMAEDERMLAVLTNTSFNHHG</sequence>
<evidence type="ECO:0000313" key="2">
    <source>
        <dbReference type="Proteomes" id="UP000270678"/>
    </source>
</evidence>
<accession>A0A3Q9I632</accession>
<evidence type="ECO:0000313" key="1">
    <source>
        <dbReference type="EMBL" id="AZS13387.1"/>
    </source>
</evidence>
<dbReference type="AlphaFoldDB" id="A0A3Q9I632"/>
<dbReference type="Proteomes" id="UP000270678">
    <property type="component" value="Chromosome"/>
</dbReference>
<evidence type="ECO:0008006" key="3">
    <source>
        <dbReference type="Google" id="ProtNLM"/>
    </source>
</evidence>
<proteinExistence type="predicted"/>
<dbReference type="InterPro" id="IPR025916">
    <property type="entry name" value="YdjO"/>
</dbReference>
<reference evidence="2" key="1">
    <citation type="submission" date="2018-12" db="EMBL/GenBank/DDBJ databases">
        <title>Complete genome sequence of Paenibacillus sp. MBLB1234.</title>
        <authorList>
            <person name="Nam Y.-D."/>
            <person name="Kang J."/>
            <person name="Chung W.-H."/>
            <person name="Park Y.S."/>
        </authorList>
    </citation>
    <scope>NUCLEOTIDE SEQUENCE [LARGE SCALE GENOMIC DNA]</scope>
    <source>
        <strain evidence="2">MBLB1234</strain>
    </source>
</reference>
<dbReference type="RefSeq" id="WP_126995008.1">
    <property type="nucleotide sequence ID" value="NZ_CP034346.1"/>
</dbReference>
<dbReference type="EMBL" id="CP034346">
    <property type="protein sequence ID" value="AZS13387.1"/>
    <property type="molecule type" value="Genomic_DNA"/>
</dbReference>
<gene>
    <name evidence="1" type="ORF">EI981_02120</name>
</gene>
<keyword evidence="2" id="KW-1185">Reference proteome</keyword>
<dbReference type="KEGG" id="plut:EI981_02120"/>
<dbReference type="Pfam" id="PF14169">
    <property type="entry name" value="YdjO"/>
    <property type="match status" value="1"/>
</dbReference>
<name>A0A3Q9I632_9BACL</name>
<dbReference type="OrthoDB" id="1955171at2"/>